<accession>A0ABP8GF80</accession>
<keyword evidence="16" id="KW-1185">Reference proteome</keyword>
<dbReference type="Gene3D" id="1.10.3090.10">
    <property type="entry name" value="cca-adding enzyme, domain 2"/>
    <property type="match status" value="1"/>
</dbReference>
<dbReference type="CDD" id="cd05398">
    <property type="entry name" value="NT_ClassII-CCAase"/>
    <property type="match status" value="1"/>
</dbReference>
<keyword evidence="2 11" id="KW-0808">Transferase</keyword>
<organism evidence="15 16">
    <name type="scientific">Flaviaesturariibacter amylovorans</name>
    <dbReference type="NCBI Taxonomy" id="1084520"/>
    <lineage>
        <taxon>Bacteria</taxon>
        <taxon>Pseudomonadati</taxon>
        <taxon>Bacteroidota</taxon>
        <taxon>Chitinophagia</taxon>
        <taxon>Chitinophagales</taxon>
        <taxon>Chitinophagaceae</taxon>
        <taxon>Flaviaestuariibacter</taxon>
    </lineage>
</organism>
<dbReference type="InterPro" id="IPR032828">
    <property type="entry name" value="PolyA_RNA-bd"/>
</dbReference>
<evidence type="ECO:0000256" key="4">
    <source>
        <dbReference type="ARBA" id="ARBA00022695"/>
    </source>
</evidence>
<keyword evidence="6" id="KW-0547">Nucleotide-binding</keyword>
<sequence>MAISATFAALNMDIPCTDSELQKIRPVAQAARELGVPCYLVGGFVRDKLLGRPTKDADFVCVGDALALAQKAASLFRSSPKVTLFKTFGTAHFRTPDGFDLEFVGARKESYQRHSRNPVVEPGTLADDQNRRDFTINALAISLNEADFGTLVDPFGGREDLKEGLIRTPGEPAITFSDDPLRMMRAIRFATQLGFRIHPPTLRAIREQRDRIRIITQERITDELNKIIAAPKPSVGFKLLFDTKLLDLIFPQMVDLAGAEFVDGLGHKDNFYHTLQVLDNVAARTNNLWLRWAAILHDIAKPATKRFEEGHGWTFHGHEVVGGRMVPKIFNAFKLPLGDPMKYVRKLVELHLRPISLSKEDITDSAIRRLLFDAGADFDDLMTLCESDITSKNKAKVQRFLDNFELVKERCVEVEEKDRIRNWQPPITGELIMETFGIPPSRAVGDIKDAIRNAILDGVIPNEYDAAYGFMIQKAAELGLSPVK</sequence>
<dbReference type="InterPro" id="IPR050124">
    <property type="entry name" value="tRNA_CCA-adding_enzyme"/>
</dbReference>
<evidence type="ECO:0000259" key="14">
    <source>
        <dbReference type="Pfam" id="PF12627"/>
    </source>
</evidence>
<evidence type="ECO:0000259" key="13">
    <source>
        <dbReference type="Pfam" id="PF01966"/>
    </source>
</evidence>
<proteinExistence type="inferred from homology"/>
<evidence type="ECO:0000259" key="12">
    <source>
        <dbReference type="Pfam" id="PF01743"/>
    </source>
</evidence>
<evidence type="ECO:0000256" key="9">
    <source>
        <dbReference type="ARBA" id="ARBA00022842"/>
    </source>
</evidence>
<keyword evidence="10 11" id="KW-0694">RNA-binding</keyword>
<dbReference type="InterPro" id="IPR003607">
    <property type="entry name" value="HD/PDEase_dom"/>
</dbReference>
<keyword evidence="4" id="KW-0548">Nucleotidyltransferase</keyword>
<dbReference type="InterPro" id="IPR002646">
    <property type="entry name" value="PolA_pol_head_dom"/>
</dbReference>
<dbReference type="Proteomes" id="UP001501725">
    <property type="component" value="Unassembled WGS sequence"/>
</dbReference>
<dbReference type="CDD" id="cd00077">
    <property type="entry name" value="HDc"/>
    <property type="match status" value="1"/>
</dbReference>
<evidence type="ECO:0000256" key="8">
    <source>
        <dbReference type="ARBA" id="ARBA00022840"/>
    </source>
</evidence>
<dbReference type="SUPFAM" id="SSF81891">
    <property type="entry name" value="Poly A polymerase C-terminal region-like"/>
    <property type="match status" value="1"/>
</dbReference>
<comment type="similarity">
    <text evidence="11">Belongs to the tRNA nucleotidyltransferase/poly(A) polymerase family.</text>
</comment>
<keyword evidence="9" id="KW-0460">Magnesium</keyword>
<dbReference type="Pfam" id="PF12627">
    <property type="entry name" value="PolyA_pol_RNAbd"/>
    <property type="match status" value="1"/>
</dbReference>
<keyword evidence="5" id="KW-0479">Metal-binding</keyword>
<keyword evidence="7" id="KW-0692">RNA repair</keyword>
<dbReference type="RefSeq" id="WP_345253811.1">
    <property type="nucleotide sequence ID" value="NZ_BAABGY010000003.1"/>
</dbReference>
<name>A0ABP8GF80_9BACT</name>
<evidence type="ECO:0000313" key="16">
    <source>
        <dbReference type="Proteomes" id="UP001501725"/>
    </source>
</evidence>
<comment type="cofactor">
    <cofactor evidence="1">
        <name>Mg(2+)</name>
        <dbReference type="ChEBI" id="CHEBI:18420"/>
    </cofactor>
</comment>
<dbReference type="PANTHER" id="PTHR47545:SF1">
    <property type="entry name" value="MULTIFUNCTIONAL CCA PROTEIN"/>
    <property type="match status" value="1"/>
</dbReference>
<dbReference type="InterPro" id="IPR006674">
    <property type="entry name" value="HD_domain"/>
</dbReference>
<evidence type="ECO:0000256" key="5">
    <source>
        <dbReference type="ARBA" id="ARBA00022723"/>
    </source>
</evidence>
<evidence type="ECO:0000256" key="7">
    <source>
        <dbReference type="ARBA" id="ARBA00022800"/>
    </source>
</evidence>
<feature type="domain" description="HD" evidence="13">
    <location>
        <begin position="271"/>
        <end position="366"/>
    </location>
</feature>
<dbReference type="SUPFAM" id="SSF81301">
    <property type="entry name" value="Nucleotidyltransferase"/>
    <property type="match status" value="1"/>
</dbReference>
<dbReference type="InterPro" id="IPR006675">
    <property type="entry name" value="HDIG_dom"/>
</dbReference>
<comment type="caution">
    <text evidence="15">The sequence shown here is derived from an EMBL/GenBank/DDBJ whole genome shotgun (WGS) entry which is preliminary data.</text>
</comment>
<dbReference type="Pfam" id="PF01743">
    <property type="entry name" value="PolyA_pol"/>
    <property type="match status" value="1"/>
</dbReference>
<evidence type="ECO:0000256" key="11">
    <source>
        <dbReference type="RuleBase" id="RU003953"/>
    </source>
</evidence>
<gene>
    <name evidence="15" type="ORF">GCM10023184_09580</name>
</gene>
<evidence type="ECO:0000256" key="3">
    <source>
        <dbReference type="ARBA" id="ARBA00022694"/>
    </source>
</evidence>
<reference evidence="16" key="1">
    <citation type="journal article" date="2019" name="Int. J. Syst. Evol. Microbiol.">
        <title>The Global Catalogue of Microorganisms (GCM) 10K type strain sequencing project: providing services to taxonomists for standard genome sequencing and annotation.</title>
        <authorList>
            <consortium name="The Broad Institute Genomics Platform"/>
            <consortium name="The Broad Institute Genome Sequencing Center for Infectious Disease"/>
            <person name="Wu L."/>
            <person name="Ma J."/>
        </authorList>
    </citation>
    <scope>NUCLEOTIDE SEQUENCE [LARGE SCALE GENOMIC DNA]</scope>
    <source>
        <strain evidence="16">JCM 17919</strain>
    </source>
</reference>
<evidence type="ECO:0000256" key="10">
    <source>
        <dbReference type="ARBA" id="ARBA00022884"/>
    </source>
</evidence>
<dbReference type="InterPro" id="IPR043519">
    <property type="entry name" value="NT_sf"/>
</dbReference>
<evidence type="ECO:0000256" key="2">
    <source>
        <dbReference type="ARBA" id="ARBA00022679"/>
    </source>
</evidence>
<dbReference type="Gene3D" id="3.30.460.10">
    <property type="entry name" value="Beta Polymerase, domain 2"/>
    <property type="match status" value="1"/>
</dbReference>
<dbReference type="NCBIfam" id="TIGR00277">
    <property type="entry name" value="HDIG"/>
    <property type="match status" value="1"/>
</dbReference>
<feature type="domain" description="tRNA nucleotidyltransferase/poly(A) polymerase RNA and SrmB- binding" evidence="14">
    <location>
        <begin position="194"/>
        <end position="253"/>
    </location>
</feature>
<evidence type="ECO:0000313" key="15">
    <source>
        <dbReference type="EMBL" id="GAA4322968.1"/>
    </source>
</evidence>
<evidence type="ECO:0000256" key="6">
    <source>
        <dbReference type="ARBA" id="ARBA00022741"/>
    </source>
</evidence>
<keyword evidence="8" id="KW-0067">ATP-binding</keyword>
<dbReference type="PANTHER" id="PTHR47545">
    <property type="entry name" value="MULTIFUNCTIONAL CCA PROTEIN"/>
    <property type="match status" value="1"/>
</dbReference>
<evidence type="ECO:0000256" key="1">
    <source>
        <dbReference type="ARBA" id="ARBA00001946"/>
    </source>
</evidence>
<protein>
    <submittedName>
        <fullName evidence="15">HD domain-containing protein</fullName>
    </submittedName>
</protein>
<dbReference type="EMBL" id="BAABGY010000003">
    <property type="protein sequence ID" value="GAA4322968.1"/>
    <property type="molecule type" value="Genomic_DNA"/>
</dbReference>
<dbReference type="Pfam" id="PF01966">
    <property type="entry name" value="HD"/>
    <property type="match status" value="1"/>
</dbReference>
<feature type="domain" description="Poly A polymerase head" evidence="12">
    <location>
        <begin position="38"/>
        <end position="167"/>
    </location>
</feature>
<keyword evidence="3" id="KW-0819">tRNA processing</keyword>